<gene>
    <name evidence="3" type="ORF">LMG26788_03145</name>
</gene>
<organism evidence="3 4">
    <name type="scientific">Achromobacter pulmonis</name>
    <dbReference type="NCBI Taxonomy" id="1389932"/>
    <lineage>
        <taxon>Bacteria</taxon>
        <taxon>Pseudomonadati</taxon>
        <taxon>Pseudomonadota</taxon>
        <taxon>Betaproteobacteria</taxon>
        <taxon>Burkholderiales</taxon>
        <taxon>Alcaligenaceae</taxon>
        <taxon>Achromobacter</taxon>
    </lineage>
</organism>
<dbReference type="Proteomes" id="UP000494203">
    <property type="component" value="Unassembled WGS sequence"/>
</dbReference>
<evidence type="ECO:0000313" key="4">
    <source>
        <dbReference type="Proteomes" id="UP000494203"/>
    </source>
</evidence>
<evidence type="ECO:0000259" key="2">
    <source>
        <dbReference type="Pfam" id="PF01243"/>
    </source>
</evidence>
<dbReference type="InterPro" id="IPR011576">
    <property type="entry name" value="Pyridox_Oxase_N"/>
</dbReference>
<accession>A0A6S7DB07</accession>
<evidence type="ECO:0000256" key="1">
    <source>
        <dbReference type="SAM" id="MobiDB-lite"/>
    </source>
</evidence>
<dbReference type="PANTHER" id="PTHR42815">
    <property type="entry name" value="FAD-BINDING, PUTATIVE (AFU_ORTHOLOGUE AFUA_6G07600)-RELATED"/>
    <property type="match status" value="1"/>
</dbReference>
<dbReference type="Gene3D" id="2.30.110.10">
    <property type="entry name" value="Electron Transport, Fmn-binding Protein, Chain A"/>
    <property type="match status" value="1"/>
</dbReference>
<sequence length="352" mass="37679">MNANTIRPMGAADAAPAGDSASARPAGGAAAVPPAAGAMPWHAGERQLQAHVGMAERMAQVGAKVIRPYMPDQHRAFFAQLPFLVMGAVDGQGDPWAGVIEGEPGFAVSPDPVTLQVAALPDADDPLRAGLGPDQAVGLLGIELHTRRRNRMNGRISAWDGKRFAVTVAESFGNCPQYIQARDFHFSRSPALRFPAPARERTTLAEADQALIARADTLFVATYADTEDAGRRVDVSHRGGKPGFVRIDGDTLTIPDFSGNRFFNTLGNMLLNPRAALLFIDFERGDVLQVSGRAEVILDSPEIAAFAGAERLWRVRVQRVRARPGALALRWRFGGYSPTALATGQWPQAAGV</sequence>
<evidence type="ECO:0000313" key="3">
    <source>
        <dbReference type="EMBL" id="CAB3878302.1"/>
    </source>
</evidence>
<protein>
    <recommendedName>
        <fullName evidence="2">Pyridoxamine 5'-phosphate oxidase N-terminal domain-containing protein</fullName>
    </recommendedName>
</protein>
<name>A0A6S7DB07_9BURK</name>
<dbReference type="EMBL" id="CADIKZ010000008">
    <property type="protein sequence ID" value="CAB3878302.1"/>
    <property type="molecule type" value="Genomic_DNA"/>
</dbReference>
<dbReference type="SUPFAM" id="SSF50475">
    <property type="entry name" value="FMN-binding split barrel"/>
    <property type="match status" value="1"/>
</dbReference>
<feature type="domain" description="Pyridoxamine 5'-phosphate oxidase N-terminal" evidence="2">
    <location>
        <begin position="206"/>
        <end position="308"/>
    </location>
</feature>
<feature type="compositionally biased region" description="Low complexity" evidence="1">
    <location>
        <begin position="7"/>
        <end position="34"/>
    </location>
</feature>
<dbReference type="InterPro" id="IPR012349">
    <property type="entry name" value="Split_barrel_FMN-bd"/>
</dbReference>
<reference evidence="3 4" key="1">
    <citation type="submission" date="2020-04" db="EMBL/GenBank/DDBJ databases">
        <authorList>
            <person name="De Canck E."/>
        </authorList>
    </citation>
    <scope>NUCLEOTIDE SEQUENCE [LARGE SCALE GENOMIC DNA]</scope>
    <source>
        <strain evidence="3 4">LMG 26788</strain>
    </source>
</reference>
<dbReference type="Pfam" id="PF01243">
    <property type="entry name" value="PNPOx_N"/>
    <property type="match status" value="1"/>
</dbReference>
<dbReference type="AlphaFoldDB" id="A0A6S7DB07"/>
<proteinExistence type="predicted"/>
<feature type="region of interest" description="Disordered" evidence="1">
    <location>
        <begin position="1"/>
        <end position="34"/>
    </location>
</feature>
<dbReference type="PANTHER" id="PTHR42815:SF2">
    <property type="entry name" value="FAD-BINDING, PUTATIVE (AFU_ORTHOLOGUE AFUA_6G07600)-RELATED"/>
    <property type="match status" value="1"/>
</dbReference>
<keyword evidence="4" id="KW-1185">Reference proteome</keyword>